<dbReference type="Proteomes" id="UP000271098">
    <property type="component" value="Unassembled WGS sequence"/>
</dbReference>
<sequence>MTWRRSLRSERWGDEKAPKLILITNFVEQEISDTQTVTTKLLGIICAFLLGWHKTWAFNESSKSSENRQDVEKRTMLCEDAQCLSVI</sequence>
<accession>A0A3P6R145</accession>
<dbReference type="OrthoDB" id="5877264at2759"/>
<protein>
    <submittedName>
        <fullName evidence="1">Uncharacterized protein</fullName>
    </submittedName>
</protein>
<evidence type="ECO:0000313" key="1">
    <source>
        <dbReference type="EMBL" id="VDK56522.1"/>
    </source>
</evidence>
<keyword evidence="2" id="KW-1185">Reference proteome</keyword>
<gene>
    <name evidence="1" type="ORF">GPUH_LOCUS6910</name>
</gene>
<name>A0A3P6R145_9BILA</name>
<evidence type="ECO:0000313" key="2">
    <source>
        <dbReference type="Proteomes" id="UP000271098"/>
    </source>
</evidence>
<dbReference type="EMBL" id="UYRT01017024">
    <property type="protein sequence ID" value="VDK56522.1"/>
    <property type="molecule type" value="Genomic_DNA"/>
</dbReference>
<proteinExistence type="predicted"/>
<reference evidence="1 2" key="1">
    <citation type="submission" date="2018-11" db="EMBL/GenBank/DDBJ databases">
        <authorList>
            <consortium name="Pathogen Informatics"/>
        </authorList>
    </citation>
    <scope>NUCLEOTIDE SEQUENCE [LARGE SCALE GENOMIC DNA]</scope>
</reference>
<dbReference type="AlphaFoldDB" id="A0A3P6R145"/>
<organism evidence="1 2">
    <name type="scientific">Gongylonema pulchrum</name>
    <dbReference type="NCBI Taxonomy" id="637853"/>
    <lineage>
        <taxon>Eukaryota</taxon>
        <taxon>Metazoa</taxon>
        <taxon>Ecdysozoa</taxon>
        <taxon>Nematoda</taxon>
        <taxon>Chromadorea</taxon>
        <taxon>Rhabditida</taxon>
        <taxon>Spirurina</taxon>
        <taxon>Spiruromorpha</taxon>
        <taxon>Spiruroidea</taxon>
        <taxon>Gongylonematidae</taxon>
        <taxon>Gongylonema</taxon>
    </lineage>
</organism>